<comment type="caution">
    <text evidence="3">The sequence shown here is derived from an EMBL/GenBank/DDBJ whole genome shotgun (WGS) entry which is preliminary data.</text>
</comment>
<feature type="transmembrane region" description="Helical" evidence="1">
    <location>
        <begin position="271"/>
        <end position="289"/>
    </location>
</feature>
<dbReference type="InterPro" id="IPR002656">
    <property type="entry name" value="Acyl_transf_3_dom"/>
</dbReference>
<feature type="transmembrane region" description="Helical" evidence="1">
    <location>
        <begin position="167"/>
        <end position="186"/>
    </location>
</feature>
<protein>
    <recommendedName>
        <fullName evidence="2">Acyltransferase 3 domain-containing protein</fullName>
    </recommendedName>
</protein>
<name>A0A3D3R205_9PLAN</name>
<dbReference type="PANTHER" id="PTHR36927:SF1">
    <property type="entry name" value="MDO-LIKE PROTEIN"/>
    <property type="match status" value="1"/>
</dbReference>
<feature type="transmembrane region" description="Helical" evidence="1">
    <location>
        <begin position="207"/>
        <end position="227"/>
    </location>
</feature>
<gene>
    <name evidence="3" type="ORF">DIT97_07120</name>
</gene>
<evidence type="ECO:0000313" key="3">
    <source>
        <dbReference type="EMBL" id="HCO22825.1"/>
    </source>
</evidence>
<evidence type="ECO:0000259" key="2">
    <source>
        <dbReference type="Pfam" id="PF01757"/>
    </source>
</evidence>
<dbReference type="PANTHER" id="PTHR36927">
    <property type="entry name" value="BLR4337 PROTEIN"/>
    <property type="match status" value="1"/>
</dbReference>
<feature type="transmembrane region" description="Helical" evidence="1">
    <location>
        <begin position="301"/>
        <end position="321"/>
    </location>
</feature>
<dbReference type="Pfam" id="PF01757">
    <property type="entry name" value="Acyl_transf_3"/>
    <property type="match status" value="1"/>
</dbReference>
<keyword evidence="1" id="KW-0812">Transmembrane</keyword>
<dbReference type="InterPro" id="IPR050623">
    <property type="entry name" value="Glucan_succinyl_AcylTrfase"/>
</dbReference>
<feature type="transmembrane region" description="Helical" evidence="1">
    <location>
        <begin position="42"/>
        <end position="59"/>
    </location>
</feature>
<feature type="transmembrane region" description="Helical" evidence="1">
    <location>
        <begin position="368"/>
        <end position="388"/>
    </location>
</feature>
<feature type="transmembrane region" description="Helical" evidence="1">
    <location>
        <begin position="342"/>
        <end position="362"/>
    </location>
</feature>
<evidence type="ECO:0000256" key="1">
    <source>
        <dbReference type="SAM" id="Phobius"/>
    </source>
</evidence>
<feature type="transmembrane region" description="Helical" evidence="1">
    <location>
        <begin position="79"/>
        <end position="100"/>
    </location>
</feature>
<organism evidence="3 4">
    <name type="scientific">Gimesia maris</name>
    <dbReference type="NCBI Taxonomy" id="122"/>
    <lineage>
        <taxon>Bacteria</taxon>
        <taxon>Pseudomonadati</taxon>
        <taxon>Planctomycetota</taxon>
        <taxon>Planctomycetia</taxon>
        <taxon>Planctomycetales</taxon>
        <taxon>Planctomycetaceae</taxon>
        <taxon>Gimesia</taxon>
    </lineage>
</organism>
<keyword evidence="1" id="KW-0472">Membrane</keyword>
<evidence type="ECO:0000313" key="4">
    <source>
        <dbReference type="Proteomes" id="UP000263642"/>
    </source>
</evidence>
<reference evidence="3 4" key="1">
    <citation type="journal article" date="2018" name="Nat. Biotechnol.">
        <title>A standardized bacterial taxonomy based on genome phylogeny substantially revises the tree of life.</title>
        <authorList>
            <person name="Parks D.H."/>
            <person name="Chuvochina M."/>
            <person name="Waite D.W."/>
            <person name="Rinke C."/>
            <person name="Skarshewski A."/>
            <person name="Chaumeil P.A."/>
            <person name="Hugenholtz P."/>
        </authorList>
    </citation>
    <scope>NUCLEOTIDE SEQUENCE [LARGE SCALE GENOMIC DNA]</scope>
    <source>
        <strain evidence="3">UBA9375</strain>
    </source>
</reference>
<feature type="domain" description="Acyltransferase 3" evidence="2">
    <location>
        <begin position="34"/>
        <end position="380"/>
    </location>
</feature>
<dbReference type="EMBL" id="DQAY01000045">
    <property type="protein sequence ID" value="HCO22825.1"/>
    <property type="molecule type" value="Genomic_DNA"/>
</dbReference>
<dbReference type="AlphaFoldDB" id="A0A3D3R205"/>
<sequence>MTTPTVLDLPETPDLLQQKQSVSFQSQSASTRFYYMDSMRSILMMLGVVLHGALIYSSGDHWIVSDSHKSEFFAILDSVIHAFRMPAFFIIAGFFSMMSLKKYGIGTFTRVRLTRILVPLFCTALFINSIELYFRSTILQHNPMTVTHFLTQVLPQKWIAGEWVSHLWFLLTLVQFFAVGIILFALKNHFSRFSHFDRYLGGLRKNCYFLFLLPLADISWSVAARLAPDIFHGSLFCGFLNLEDFMIYLPYYLVGLWLFHDRLLQNEFHTIARWEWGALVLAILTHHLLENAHGLSQESFLRIYSTGLIFALSSHICYVLFYKFMNRDSPVFRYLSDASYSIYLFHHLCVIVIGYLLLNVQIAIGYKFLTVELATIAITLSIHHFLILRIKTLRFMFNGK</sequence>
<feature type="transmembrane region" description="Helical" evidence="1">
    <location>
        <begin position="112"/>
        <end position="134"/>
    </location>
</feature>
<accession>A0A3D3R205</accession>
<dbReference type="Proteomes" id="UP000263642">
    <property type="component" value="Unassembled WGS sequence"/>
</dbReference>
<proteinExistence type="predicted"/>
<keyword evidence="1" id="KW-1133">Transmembrane helix</keyword>
<feature type="transmembrane region" description="Helical" evidence="1">
    <location>
        <begin position="239"/>
        <end position="259"/>
    </location>
</feature>
<dbReference type="GO" id="GO:0016747">
    <property type="term" value="F:acyltransferase activity, transferring groups other than amino-acyl groups"/>
    <property type="evidence" value="ECO:0007669"/>
    <property type="project" value="InterPro"/>
</dbReference>